<evidence type="ECO:0000256" key="8">
    <source>
        <dbReference type="ARBA" id="ARBA00023004"/>
    </source>
</evidence>
<dbReference type="InterPro" id="IPR006656">
    <property type="entry name" value="Mopterin_OxRdtase"/>
</dbReference>
<evidence type="ECO:0000313" key="12">
    <source>
        <dbReference type="EMBL" id="AEL27401.1"/>
    </source>
</evidence>
<dbReference type="Gene3D" id="2.40.40.20">
    <property type="match status" value="1"/>
</dbReference>
<dbReference type="STRING" id="880070.Cycma_3688"/>
<dbReference type="InterPro" id="IPR009010">
    <property type="entry name" value="Asp_de-COase-like_dom_sf"/>
</dbReference>
<organism evidence="12 13">
    <name type="scientific">Cyclobacterium marinum (strain ATCC 25205 / DSM 745 / LMG 13164 / NCIMB 1802)</name>
    <name type="common">Flectobacillus marinus</name>
    <dbReference type="NCBI Taxonomy" id="880070"/>
    <lineage>
        <taxon>Bacteria</taxon>
        <taxon>Pseudomonadati</taxon>
        <taxon>Bacteroidota</taxon>
        <taxon>Cytophagia</taxon>
        <taxon>Cytophagales</taxon>
        <taxon>Cyclobacteriaceae</taxon>
        <taxon>Cyclobacterium</taxon>
    </lineage>
</organism>
<dbReference type="RefSeq" id="WP_014021687.1">
    <property type="nucleotide sequence ID" value="NC_015914.1"/>
</dbReference>
<comment type="cofactor">
    <cofactor evidence="1">
        <name>Mo-bis(molybdopterin guanine dinucleotide)</name>
        <dbReference type="ChEBI" id="CHEBI:60539"/>
    </cofactor>
</comment>
<evidence type="ECO:0000256" key="5">
    <source>
        <dbReference type="ARBA" id="ARBA00022505"/>
    </source>
</evidence>
<dbReference type="GO" id="GO:0043546">
    <property type="term" value="F:molybdopterin cofactor binding"/>
    <property type="evidence" value="ECO:0007669"/>
    <property type="project" value="InterPro"/>
</dbReference>
<dbReference type="eggNOG" id="COG0243">
    <property type="taxonomic scope" value="Bacteria"/>
</dbReference>
<dbReference type="CDD" id="cd02767">
    <property type="entry name" value="MopB_ydeP"/>
    <property type="match status" value="1"/>
</dbReference>
<evidence type="ECO:0000256" key="3">
    <source>
        <dbReference type="ARBA" id="ARBA00010312"/>
    </source>
</evidence>
<dbReference type="Gene3D" id="3.40.228.10">
    <property type="entry name" value="Dimethylsulfoxide Reductase, domain 2"/>
    <property type="match status" value="1"/>
</dbReference>
<protein>
    <submittedName>
        <fullName evidence="12">Oxidoreductase alpha (Molybdopterin) subunit</fullName>
    </submittedName>
</protein>
<gene>
    <name evidence="12" type="ordered locus">Cycma_3688</name>
</gene>
<dbReference type="CDD" id="cd02787">
    <property type="entry name" value="MopB_CT_ydeP"/>
    <property type="match status" value="1"/>
</dbReference>
<evidence type="ECO:0000256" key="6">
    <source>
        <dbReference type="ARBA" id="ARBA00022723"/>
    </source>
</evidence>
<dbReference type="GO" id="GO:0008863">
    <property type="term" value="F:formate dehydrogenase (NAD+) activity"/>
    <property type="evidence" value="ECO:0007669"/>
    <property type="project" value="InterPro"/>
</dbReference>
<keyword evidence="5" id="KW-0500">Molybdenum</keyword>
<dbReference type="InterPro" id="IPR010046">
    <property type="entry name" value="Mopterin_OxRdtse_a_bac"/>
</dbReference>
<sequence length="761" mass="84475">MQPKRKVKISTPAETAAGLKSIQTVAYRIWEETHIGKGVKTLFKLNQPEGLDCPSCAWPDPDAKDVSKIAEYCENGAKAIAWESSVNKIEASFFQQHSINDLLEKSDHWLEKQGRLTQPMVIREDQDHYSPISWKDAFNLLAEKLQALDHPDQAIFYTSGRTSNEAAFLYQCFVRQFGTNNLPDCSNMCHEASGKALTETVGIGKASVILNDIPKAELLIVMGQNPGTNAPRMLTAMEKLKQNGGKIVSVNPLPETGLLQFRNPQKPWGFIGKPTAIHDLHLQVKVNGDLPLLKALLKLLLEAEKLQPGKVFDQAFILEKTSGYQALISHLEQLNLKELIQETGVPESHVRELAEMLIAKKRIIIAWAMGITQHRNAENTIREIVNILLVKGSIGKAGAGTLPVRGHSNVQGDRTMGIWEKMPKSFMQRLGKVFDFQPPEKEGVHAVGAIHAMAEGKAKIFMGMGGNFALAAPDTAKVFDGLKQCTLTLHVSTKLNRSHLIHGKTALILPCLGRTESDISSLGPQFVTTEDTAGRVRMSHGDLEPVSPTLKSEVGIICDMARAVLGKSNTSDWEGMKENYDLIREKIEAVIPGFERYNENVRKIGGFYLPNGAREMKFNTPDRKAQLTINPLNPTRQPETPFILMTVRSHDQFNTSIYGYDDRYRGISNSREVVMMNTDDMKNYNCTAGDLVKLTSIFAGKKRVLEGFQVVPYNIPSGCLSVYFPEGNVLVALDNNSVESHCPASKYIEVFLEKLSDGRDR</sequence>
<dbReference type="NCBIfam" id="TIGR01701">
    <property type="entry name" value="Fdhalpha-like"/>
    <property type="match status" value="1"/>
</dbReference>
<feature type="domain" description="Molybdopterin dinucleotide-binding" evidence="11">
    <location>
        <begin position="642"/>
        <end position="728"/>
    </location>
</feature>
<comment type="similarity">
    <text evidence="3">Belongs to the prokaryotic molybdopterin-containing oxidoreductase family.</text>
</comment>
<dbReference type="GO" id="GO:0051539">
    <property type="term" value="F:4 iron, 4 sulfur cluster binding"/>
    <property type="evidence" value="ECO:0007669"/>
    <property type="project" value="UniProtKB-KW"/>
</dbReference>
<dbReference type="SUPFAM" id="SSF50692">
    <property type="entry name" value="ADC-like"/>
    <property type="match status" value="1"/>
</dbReference>
<dbReference type="InterPro" id="IPR041953">
    <property type="entry name" value="YdeP_MopB"/>
</dbReference>
<evidence type="ECO:0000256" key="2">
    <source>
        <dbReference type="ARBA" id="ARBA00001966"/>
    </source>
</evidence>
<keyword evidence="9" id="KW-0411">Iron-sulfur</keyword>
<evidence type="ECO:0000256" key="1">
    <source>
        <dbReference type="ARBA" id="ARBA00001942"/>
    </source>
</evidence>
<dbReference type="GO" id="GO:0030151">
    <property type="term" value="F:molybdenum ion binding"/>
    <property type="evidence" value="ECO:0007669"/>
    <property type="project" value="InterPro"/>
</dbReference>
<feature type="domain" description="Molybdopterin oxidoreductase" evidence="10">
    <location>
        <begin position="115"/>
        <end position="487"/>
    </location>
</feature>
<dbReference type="InterPro" id="IPR050123">
    <property type="entry name" value="Prok_molybdopt-oxidoreductase"/>
</dbReference>
<dbReference type="InterPro" id="IPR006657">
    <property type="entry name" value="MoPterin_dinucl-bd_dom"/>
</dbReference>
<dbReference type="InterPro" id="IPR037951">
    <property type="entry name" value="MopB_CT_YdeP"/>
</dbReference>
<dbReference type="PANTHER" id="PTHR43105">
    <property type="entry name" value="RESPIRATORY NITRATE REDUCTASE"/>
    <property type="match status" value="1"/>
</dbReference>
<dbReference type="GO" id="GO:0045333">
    <property type="term" value="P:cellular respiration"/>
    <property type="evidence" value="ECO:0007669"/>
    <property type="project" value="UniProtKB-ARBA"/>
</dbReference>
<dbReference type="EMBL" id="CP002955">
    <property type="protein sequence ID" value="AEL27401.1"/>
    <property type="molecule type" value="Genomic_DNA"/>
</dbReference>
<dbReference type="OrthoDB" id="9792592at2"/>
<evidence type="ECO:0000259" key="10">
    <source>
        <dbReference type="Pfam" id="PF00384"/>
    </source>
</evidence>
<comment type="cofactor">
    <cofactor evidence="2">
        <name>[4Fe-4S] cluster</name>
        <dbReference type="ChEBI" id="CHEBI:49883"/>
    </cofactor>
</comment>
<dbReference type="Gene3D" id="3.40.50.740">
    <property type="match status" value="1"/>
</dbReference>
<dbReference type="PIRSF" id="PIRSF000144">
    <property type="entry name" value="CbbBc"/>
    <property type="match status" value="1"/>
</dbReference>
<evidence type="ECO:0000313" key="13">
    <source>
        <dbReference type="Proteomes" id="UP000001635"/>
    </source>
</evidence>
<dbReference type="Pfam" id="PF01568">
    <property type="entry name" value="Molydop_binding"/>
    <property type="match status" value="1"/>
</dbReference>
<accession>G0J1K6</accession>
<evidence type="ECO:0000256" key="4">
    <source>
        <dbReference type="ARBA" id="ARBA00022485"/>
    </source>
</evidence>
<keyword evidence="6" id="KW-0479">Metal-binding</keyword>
<keyword evidence="8" id="KW-0408">Iron</keyword>
<dbReference type="Pfam" id="PF00384">
    <property type="entry name" value="Molybdopterin"/>
    <property type="match status" value="1"/>
</dbReference>
<dbReference type="SUPFAM" id="SSF53706">
    <property type="entry name" value="Formate dehydrogenase/DMSO reductase, domains 1-3"/>
    <property type="match status" value="1"/>
</dbReference>
<evidence type="ECO:0000259" key="11">
    <source>
        <dbReference type="Pfam" id="PF01568"/>
    </source>
</evidence>
<reference evidence="13" key="1">
    <citation type="submission" date="2011-07" db="EMBL/GenBank/DDBJ databases">
        <title>The complete genome of Cyclobacterium marinum DSM 745.</title>
        <authorList>
            <person name="Lucas S."/>
            <person name="Han J."/>
            <person name="Lapidus A."/>
            <person name="Bruce D."/>
            <person name="Goodwin L."/>
            <person name="Pitluck S."/>
            <person name="Peters L."/>
            <person name="Kyrpides N."/>
            <person name="Mavromatis K."/>
            <person name="Ivanova N."/>
            <person name="Ovchinnikova G."/>
            <person name="Chertkov O."/>
            <person name="Detter J.C."/>
            <person name="Tapia R."/>
            <person name="Han C."/>
            <person name="Land M."/>
            <person name="Hauser L."/>
            <person name="Markowitz V."/>
            <person name="Cheng J.-F."/>
            <person name="Hugenholtz P."/>
            <person name="Woyke T."/>
            <person name="Wu D."/>
            <person name="Tindall B."/>
            <person name="Schuetze A."/>
            <person name="Brambilla E."/>
            <person name="Klenk H.-P."/>
            <person name="Eisen J.A."/>
        </authorList>
    </citation>
    <scope>NUCLEOTIDE SEQUENCE [LARGE SCALE GENOMIC DNA]</scope>
    <source>
        <strain evidence="13">ATCC 25205 / DSM 745 / LMG 13164 / NCIMB 1802</strain>
    </source>
</reference>
<keyword evidence="4" id="KW-0004">4Fe-4S</keyword>
<keyword evidence="13" id="KW-1185">Reference proteome</keyword>
<dbReference type="Proteomes" id="UP000001635">
    <property type="component" value="Chromosome"/>
</dbReference>
<keyword evidence="7" id="KW-0560">Oxidoreductase</keyword>
<dbReference type="GO" id="GO:0016020">
    <property type="term" value="C:membrane"/>
    <property type="evidence" value="ECO:0007669"/>
    <property type="project" value="TreeGrafter"/>
</dbReference>
<dbReference type="HOGENOM" id="CLU_000422_16_1_10"/>
<name>G0J1K6_CYCMS</name>
<dbReference type="AlphaFoldDB" id="G0J1K6"/>
<evidence type="ECO:0000256" key="9">
    <source>
        <dbReference type="ARBA" id="ARBA00023014"/>
    </source>
</evidence>
<dbReference type="PANTHER" id="PTHR43105:SF4">
    <property type="entry name" value="PROTEIN YDEP"/>
    <property type="match status" value="1"/>
</dbReference>
<evidence type="ECO:0000256" key="7">
    <source>
        <dbReference type="ARBA" id="ARBA00023002"/>
    </source>
</evidence>
<dbReference type="KEGG" id="cmr:Cycma_3688"/>
<proteinExistence type="inferred from homology"/>